<protein>
    <submittedName>
        <fullName evidence="1">Uncharacterized protein</fullName>
    </submittedName>
</protein>
<name>A0AAD4ESR2_9PEZI</name>
<sequence length="297" mass="32120">MFSFPYLATPEQREAFQTKVNTIPLPDLYYELSPNGWSSKTLGTRPTTIWLLGTQTLPDGCETDNVLIDKDGDVLVLDFGGGNTVGCVDLDKYGTMEGELQGLSKVMAALGMGAISDSQETLFGAALSSPVSVVGRADDPVSTPTPKTLQAGAYWIRAVAAPNYHKYLQTIPANVPGTAVLESYTTAGQFNIEDGQLVNKVSNPPLYLWVEEPADKANPPRTLATSFKTTKNPFGTFAWQGDTLTWSVPSIKRQNVAAWLVCAKQGLFINTGAYAYQTPSGCADQTIHYYNDKTANN</sequence>
<organism evidence="1 2">
    <name type="scientific">Staphylotrichum longicolle</name>
    <dbReference type="NCBI Taxonomy" id="669026"/>
    <lineage>
        <taxon>Eukaryota</taxon>
        <taxon>Fungi</taxon>
        <taxon>Dikarya</taxon>
        <taxon>Ascomycota</taxon>
        <taxon>Pezizomycotina</taxon>
        <taxon>Sordariomycetes</taxon>
        <taxon>Sordariomycetidae</taxon>
        <taxon>Sordariales</taxon>
        <taxon>Chaetomiaceae</taxon>
        <taxon>Staphylotrichum</taxon>
    </lineage>
</organism>
<gene>
    <name evidence="1" type="ORF">NEMBOFW57_009256</name>
</gene>
<dbReference type="EMBL" id="JAHCVI010000005">
    <property type="protein sequence ID" value="KAG7284648.1"/>
    <property type="molecule type" value="Genomic_DNA"/>
</dbReference>
<accession>A0AAD4ESR2</accession>
<comment type="caution">
    <text evidence="1">The sequence shown here is derived from an EMBL/GenBank/DDBJ whole genome shotgun (WGS) entry which is preliminary data.</text>
</comment>
<evidence type="ECO:0000313" key="2">
    <source>
        <dbReference type="Proteomes" id="UP001197093"/>
    </source>
</evidence>
<proteinExistence type="predicted"/>
<dbReference type="Proteomes" id="UP001197093">
    <property type="component" value="Unassembled WGS sequence"/>
</dbReference>
<dbReference type="AlphaFoldDB" id="A0AAD4ESR2"/>
<evidence type="ECO:0000313" key="1">
    <source>
        <dbReference type="EMBL" id="KAG7284648.1"/>
    </source>
</evidence>
<keyword evidence="2" id="KW-1185">Reference proteome</keyword>
<reference evidence="1" key="1">
    <citation type="submission" date="2023-02" db="EMBL/GenBank/DDBJ databases">
        <authorList>
            <person name="Palmer J.M."/>
        </authorList>
    </citation>
    <scope>NUCLEOTIDE SEQUENCE</scope>
    <source>
        <strain evidence="1">FW57</strain>
    </source>
</reference>